<evidence type="ECO:0000313" key="4">
    <source>
        <dbReference type="Proteomes" id="UP000326384"/>
    </source>
</evidence>
<proteinExistence type="predicted"/>
<organism evidence="2 3">
    <name type="scientific">Chryseobacterium viscerum</name>
    <dbReference type="NCBI Taxonomy" id="1037377"/>
    <lineage>
        <taxon>Bacteria</taxon>
        <taxon>Pseudomonadati</taxon>
        <taxon>Bacteroidota</taxon>
        <taxon>Flavobacteriia</taxon>
        <taxon>Flavobacteriales</taxon>
        <taxon>Weeksellaceae</taxon>
        <taxon>Chryseobacterium group</taxon>
        <taxon>Chryseobacterium</taxon>
    </lineage>
</organism>
<name>A0A316WHU8_9FLAO</name>
<protein>
    <recommendedName>
        <fullName evidence="5">Lipoprotein</fullName>
    </recommendedName>
</protein>
<dbReference type="EMBL" id="PPEG02000005">
    <property type="protein sequence ID" value="PWN60964.1"/>
    <property type="molecule type" value="Genomic_DNA"/>
</dbReference>
<comment type="caution">
    <text evidence="2">The sequence shown here is derived from an EMBL/GenBank/DDBJ whole genome shotgun (WGS) entry which is preliminary data.</text>
</comment>
<dbReference type="PROSITE" id="PS51257">
    <property type="entry name" value="PROKAR_LIPOPROTEIN"/>
    <property type="match status" value="1"/>
</dbReference>
<dbReference type="Proteomes" id="UP000326384">
    <property type="component" value="Unassembled WGS sequence"/>
</dbReference>
<reference evidence="1 4" key="2">
    <citation type="journal article" date="2019" name="Stand. Genomic Sci.">
        <title>Draft Whole-Genome Sequence of a Novel Chryseobacterium viscerum Strain Isolated from Fresh Water at Dripping Springs, New Mexico.</title>
        <authorList>
            <person name="Kyndt J.A."/>
            <person name="Moore T.C."/>
        </authorList>
    </citation>
    <scope>NUCLEOTIDE SEQUENCE [LARGE SCALE GENOMIC DNA]</scope>
    <source>
        <strain evidence="1 4">DPS</strain>
    </source>
</reference>
<reference evidence="2 3" key="1">
    <citation type="submission" date="2018-04" db="EMBL/GenBank/DDBJ databases">
        <title>Chryseobacterium oncorhynchi 701B-08T from rainbow trout, and Chryseobacterium viscerum 687B-08T from diseased fish.</title>
        <authorList>
            <person name="Jeong J.-J."/>
            <person name="Lee Y.J."/>
            <person name="Pathiraja D."/>
            <person name="Park B."/>
            <person name="Choi I.-G."/>
            <person name="Kim K.D."/>
        </authorList>
    </citation>
    <scope>NUCLEOTIDE SEQUENCE [LARGE SCALE GENOMIC DNA]</scope>
    <source>
        <strain evidence="2 3">687B-08</strain>
    </source>
</reference>
<sequence length="103" mass="12232">MRTIFTLLICCSFLASCYQREPEEPKICKCRVQEYERVVLLKNEHDGSYTDYSDTGWIAKGDLQEDNAADCFRNETVKNQEFSSSYDSQYRREVSRKWVYNCK</sequence>
<dbReference type="RefSeq" id="WP_109738539.1">
    <property type="nucleotide sequence ID" value="NZ_PPEG02000005.1"/>
</dbReference>
<gene>
    <name evidence="2" type="ORF">C1634_012905</name>
    <name evidence="1" type="ORF">F8D52_07660</name>
</gene>
<evidence type="ECO:0000313" key="1">
    <source>
        <dbReference type="EMBL" id="KAB1231674.1"/>
    </source>
</evidence>
<evidence type="ECO:0000313" key="3">
    <source>
        <dbReference type="Proteomes" id="UP000236413"/>
    </source>
</evidence>
<evidence type="ECO:0000313" key="2">
    <source>
        <dbReference type="EMBL" id="PWN60964.1"/>
    </source>
</evidence>
<evidence type="ECO:0008006" key="5">
    <source>
        <dbReference type="Google" id="ProtNLM"/>
    </source>
</evidence>
<dbReference type="Proteomes" id="UP000236413">
    <property type="component" value="Unassembled WGS sequence"/>
</dbReference>
<dbReference type="AlphaFoldDB" id="A0A316WHU8"/>
<keyword evidence="4" id="KW-1185">Reference proteome</keyword>
<accession>A0A316WHU8</accession>
<dbReference type="EMBL" id="VTPV01000003">
    <property type="protein sequence ID" value="KAB1231674.1"/>
    <property type="molecule type" value="Genomic_DNA"/>
</dbReference>